<feature type="domain" description="Tc1-like transposase DDE" evidence="1">
    <location>
        <begin position="12"/>
        <end position="154"/>
    </location>
</feature>
<dbReference type="Proteomes" id="UP001311730">
    <property type="component" value="Unassembled WGS sequence"/>
</dbReference>
<dbReference type="InterPro" id="IPR038717">
    <property type="entry name" value="Tc1-like_DDE_dom"/>
</dbReference>
<name>A0ABU5ZAZ1_9FLAO</name>
<dbReference type="Pfam" id="PF13358">
    <property type="entry name" value="DDE_3"/>
    <property type="match status" value="1"/>
</dbReference>
<dbReference type="EMBL" id="JAYKBW010000006">
    <property type="protein sequence ID" value="MEB3074907.1"/>
    <property type="molecule type" value="Genomic_DNA"/>
</dbReference>
<dbReference type="InterPro" id="IPR036397">
    <property type="entry name" value="RNaseH_sf"/>
</dbReference>
<dbReference type="InterPro" id="IPR012337">
    <property type="entry name" value="RNaseH-like_sf"/>
</dbReference>
<comment type="caution">
    <text evidence="2">The sequence shown here is derived from an EMBL/GenBank/DDBJ whole genome shotgun (WGS) entry which is preliminary data.</text>
</comment>
<evidence type="ECO:0000313" key="3">
    <source>
        <dbReference type="Proteomes" id="UP001311730"/>
    </source>
</evidence>
<dbReference type="RefSeq" id="WP_323983208.1">
    <property type="nucleotide sequence ID" value="NZ_JAYKBW010000006.1"/>
</dbReference>
<evidence type="ECO:0000259" key="1">
    <source>
        <dbReference type="Pfam" id="PF13358"/>
    </source>
</evidence>
<sequence>MLLIAKEEGDVVYFADGVHPTHNSRSTYAWIEKGKEFQQPTVSGRDRVNINGLLNAYDVTDVIALDCECVNAESTKELYELALKKHPNAKNIYIISDNARYYHNKELQNCVEDNRVKQICLTPYSPNLNLIERLWKFLRKKVINTGFYRNKTEFRDAIRNFFDNIHTYKKELESLLTLNFRLINSQTISF</sequence>
<gene>
    <name evidence="2" type="ORF">VJJ08_06290</name>
</gene>
<proteinExistence type="predicted"/>
<organism evidence="2 3">
    <name type="scientific">Capnocytophaga gingivalis</name>
    <dbReference type="NCBI Taxonomy" id="1017"/>
    <lineage>
        <taxon>Bacteria</taxon>
        <taxon>Pseudomonadati</taxon>
        <taxon>Bacteroidota</taxon>
        <taxon>Flavobacteriia</taxon>
        <taxon>Flavobacteriales</taxon>
        <taxon>Flavobacteriaceae</taxon>
        <taxon>Capnocytophaga</taxon>
    </lineage>
</organism>
<dbReference type="Gene3D" id="3.30.420.10">
    <property type="entry name" value="Ribonuclease H-like superfamily/Ribonuclease H"/>
    <property type="match status" value="1"/>
</dbReference>
<protein>
    <submittedName>
        <fullName evidence="2">Transposase</fullName>
    </submittedName>
</protein>
<keyword evidence="3" id="KW-1185">Reference proteome</keyword>
<reference evidence="2 3" key="1">
    <citation type="submission" date="2023-12" db="EMBL/GenBank/DDBJ databases">
        <title>Genomic sequences of Capnocytophaga and Parvimonas strains.</title>
        <authorList>
            <person name="Watt R.M."/>
            <person name="Wang M."/>
            <person name="Yang T."/>
            <person name="Tong W.M."/>
        </authorList>
    </citation>
    <scope>NUCLEOTIDE SEQUENCE [LARGE SCALE GENOMIC DNA]</scope>
    <source>
        <strain evidence="2 3">CCUG 13096</strain>
    </source>
</reference>
<evidence type="ECO:0000313" key="2">
    <source>
        <dbReference type="EMBL" id="MEB3074907.1"/>
    </source>
</evidence>
<accession>A0ABU5ZAZ1</accession>
<dbReference type="SUPFAM" id="SSF53098">
    <property type="entry name" value="Ribonuclease H-like"/>
    <property type="match status" value="1"/>
</dbReference>